<keyword evidence="2" id="KW-1185">Reference proteome</keyword>
<proteinExistence type="predicted"/>
<sequence length="286" mass="31819">MPTVVNEAILRSRKTRIANTGDPQGIRRIDFAGGTASNTPTNWLQRKLSQFAGFVFGLITKAFPFSVSNIFQMLVQAYFAIKTFDWNTADQVLEQQIKANNKIIKDGLAPIIGTYLGFGTIRLANMAIGKTIGKLGQSSSVAAAHIHIPVISARVGLALAEEGNEELRGQVMGYLMTVQGAVQRNMIASFILTARKNRWFGWEPVTTQLPNASFANQIEEQIERLPENWQNFVEELIEEYEDAIIEAGYVVAFEIDDYYLSLKRANEKPVDDTITTITLTPRNTNG</sequence>
<dbReference type="EMBL" id="JADEWN010000032">
    <property type="protein sequence ID" value="MBE9191438.1"/>
    <property type="molecule type" value="Genomic_DNA"/>
</dbReference>
<name>A0ABR9UVU8_9CHRO</name>
<protein>
    <submittedName>
        <fullName evidence="1">Uncharacterized protein</fullName>
    </submittedName>
</protein>
<accession>A0ABR9UVU8</accession>
<reference evidence="1 2" key="1">
    <citation type="submission" date="2020-10" db="EMBL/GenBank/DDBJ databases">
        <authorList>
            <person name="Castelo-Branco R."/>
            <person name="Eusebio N."/>
            <person name="Adriana R."/>
            <person name="Vieira A."/>
            <person name="Brugerolle De Fraissinette N."/>
            <person name="Rezende De Castro R."/>
            <person name="Schneider M.P."/>
            <person name="Vasconcelos V."/>
            <person name="Leao P.N."/>
        </authorList>
    </citation>
    <scope>NUCLEOTIDE SEQUENCE [LARGE SCALE GENOMIC DNA]</scope>
    <source>
        <strain evidence="1 2">LEGE 06123</strain>
    </source>
</reference>
<evidence type="ECO:0000313" key="1">
    <source>
        <dbReference type="EMBL" id="MBE9191438.1"/>
    </source>
</evidence>
<dbReference type="RefSeq" id="WP_193932580.1">
    <property type="nucleotide sequence ID" value="NZ_CAWPMZ010000062.1"/>
</dbReference>
<dbReference type="Proteomes" id="UP000651156">
    <property type="component" value="Unassembled WGS sequence"/>
</dbReference>
<gene>
    <name evidence="1" type="ORF">IQ230_13990</name>
</gene>
<comment type="caution">
    <text evidence="1">The sequence shown here is derived from an EMBL/GenBank/DDBJ whole genome shotgun (WGS) entry which is preliminary data.</text>
</comment>
<evidence type="ECO:0000313" key="2">
    <source>
        <dbReference type="Proteomes" id="UP000651156"/>
    </source>
</evidence>
<organism evidence="1 2">
    <name type="scientific">Gloeocapsopsis crepidinum LEGE 06123</name>
    <dbReference type="NCBI Taxonomy" id="588587"/>
    <lineage>
        <taxon>Bacteria</taxon>
        <taxon>Bacillati</taxon>
        <taxon>Cyanobacteriota</taxon>
        <taxon>Cyanophyceae</taxon>
        <taxon>Oscillatoriophycideae</taxon>
        <taxon>Chroococcales</taxon>
        <taxon>Chroococcaceae</taxon>
        <taxon>Gloeocapsopsis</taxon>
    </lineage>
</organism>